<dbReference type="GO" id="GO:0070628">
    <property type="term" value="F:proteasome binding"/>
    <property type="evidence" value="ECO:0007669"/>
    <property type="project" value="InterPro"/>
</dbReference>
<gene>
    <name evidence="2" type="ORF">F2P81_022474</name>
</gene>
<dbReference type="InterPro" id="IPR035309">
    <property type="entry name" value="PSME4"/>
</dbReference>
<dbReference type="GO" id="GO:0010499">
    <property type="term" value="P:proteasomal ubiquitin-independent protein catabolic process"/>
    <property type="evidence" value="ECO:0007669"/>
    <property type="project" value="TreeGrafter"/>
</dbReference>
<sequence length="290" mass="32879">METLTEPHTLTATLSCMIGMARCLVSPNNRYPEGRAHVLPLLMGCLPGVDPNDFSKCMVALQKVYNFATSNIFETCVSGRMVADVCRAAAKDWGRAGDVAALGVCWHVPSAEEENFVFQLLSRLLHPELERIKGHVSGDQPMSRVPSMVNLGGIRLHIGVDYDDSRENYRESICQTMRLLLHHILEHSEDDTKSLFVIIKVSLCCFLKLLFMCENVIIRPYGTHKKEFDSRWKSFTLVKKSMENKMRKLVVEGSEYKVVHQELLCDLLLLSTSTYSQVQLTKHTLIRSFI</sequence>
<dbReference type="EMBL" id="VEVO01000020">
    <property type="protein sequence ID" value="KAF0025593.1"/>
    <property type="molecule type" value="Genomic_DNA"/>
</dbReference>
<proteinExistence type="predicted"/>
<dbReference type="InterPro" id="IPR032430">
    <property type="entry name" value="Blm10_mid"/>
</dbReference>
<evidence type="ECO:0000313" key="3">
    <source>
        <dbReference type="Proteomes" id="UP000438429"/>
    </source>
</evidence>
<protein>
    <recommendedName>
        <fullName evidence="1">Proteasome activator Blm10 middle HEAT repeats region domain-containing protein</fullName>
    </recommendedName>
</protein>
<dbReference type="PANTHER" id="PTHR32170:SF3">
    <property type="entry name" value="PROTEASOME ACTIVATOR COMPLEX SUBUNIT 4"/>
    <property type="match status" value="1"/>
</dbReference>
<feature type="domain" description="Proteasome activator Blm10 middle HEAT repeats region" evidence="1">
    <location>
        <begin position="89"/>
        <end position="140"/>
    </location>
</feature>
<dbReference type="GO" id="GO:0005634">
    <property type="term" value="C:nucleus"/>
    <property type="evidence" value="ECO:0007669"/>
    <property type="project" value="TreeGrafter"/>
</dbReference>
<organism evidence="2 3">
    <name type="scientific">Scophthalmus maximus</name>
    <name type="common">Turbot</name>
    <name type="synonym">Psetta maxima</name>
    <dbReference type="NCBI Taxonomy" id="52904"/>
    <lineage>
        <taxon>Eukaryota</taxon>
        <taxon>Metazoa</taxon>
        <taxon>Chordata</taxon>
        <taxon>Craniata</taxon>
        <taxon>Vertebrata</taxon>
        <taxon>Euteleostomi</taxon>
        <taxon>Actinopterygii</taxon>
        <taxon>Neopterygii</taxon>
        <taxon>Teleostei</taxon>
        <taxon>Neoteleostei</taxon>
        <taxon>Acanthomorphata</taxon>
        <taxon>Carangaria</taxon>
        <taxon>Pleuronectiformes</taxon>
        <taxon>Pleuronectoidei</taxon>
        <taxon>Scophthalmidae</taxon>
        <taxon>Scophthalmus</taxon>
    </lineage>
</organism>
<dbReference type="PANTHER" id="PTHR32170">
    <property type="entry name" value="PROTEASOME ACTIVATOR COMPLEX SUBUNIT 4"/>
    <property type="match status" value="1"/>
</dbReference>
<name>A0A6A4RUC8_SCOMX</name>
<dbReference type="AlphaFoldDB" id="A0A6A4RUC8"/>
<accession>A0A6A4RUC8</accession>
<dbReference type="GO" id="GO:1990111">
    <property type="term" value="C:spermatoproteasome complex"/>
    <property type="evidence" value="ECO:0007669"/>
    <property type="project" value="TreeGrafter"/>
</dbReference>
<evidence type="ECO:0000313" key="2">
    <source>
        <dbReference type="EMBL" id="KAF0025593.1"/>
    </source>
</evidence>
<comment type="caution">
    <text evidence="2">The sequence shown here is derived from an EMBL/GenBank/DDBJ whole genome shotgun (WGS) entry which is preliminary data.</text>
</comment>
<dbReference type="Proteomes" id="UP000438429">
    <property type="component" value="Unassembled WGS sequence"/>
</dbReference>
<evidence type="ECO:0000259" key="1">
    <source>
        <dbReference type="Pfam" id="PF16507"/>
    </source>
</evidence>
<feature type="domain" description="Proteasome activator Blm10 middle HEAT repeats region" evidence="1">
    <location>
        <begin position="1"/>
        <end position="79"/>
    </location>
</feature>
<dbReference type="GO" id="GO:0016504">
    <property type="term" value="F:peptidase activator activity"/>
    <property type="evidence" value="ECO:0007669"/>
    <property type="project" value="InterPro"/>
</dbReference>
<dbReference type="Pfam" id="PF16507">
    <property type="entry name" value="HEAT_PSME4_mid"/>
    <property type="match status" value="2"/>
</dbReference>
<reference evidence="2 3" key="1">
    <citation type="submission" date="2019-06" db="EMBL/GenBank/DDBJ databases">
        <title>Draft genomes of female and male turbot (Scophthalmus maximus).</title>
        <authorList>
            <person name="Xu H."/>
            <person name="Xu X.-W."/>
            <person name="Shao C."/>
            <person name="Chen S."/>
        </authorList>
    </citation>
    <scope>NUCLEOTIDE SEQUENCE [LARGE SCALE GENOMIC DNA]</scope>
    <source>
        <strain evidence="2">Ysfricsl-2016a</strain>
        <tissue evidence="2">Blood</tissue>
    </source>
</reference>
<dbReference type="GO" id="GO:0005829">
    <property type="term" value="C:cytosol"/>
    <property type="evidence" value="ECO:0007669"/>
    <property type="project" value="TreeGrafter"/>
</dbReference>